<feature type="transmembrane region" description="Helical" evidence="11">
    <location>
        <begin position="89"/>
        <end position="114"/>
    </location>
</feature>
<evidence type="ECO:0000256" key="7">
    <source>
        <dbReference type="ARBA" id="ARBA00023136"/>
    </source>
</evidence>
<keyword evidence="14" id="KW-1185">Reference proteome</keyword>
<dbReference type="AlphaFoldDB" id="A0A9J6BSD8"/>
<evidence type="ECO:0000313" key="13">
    <source>
        <dbReference type="EMBL" id="KAG5672793.1"/>
    </source>
</evidence>
<feature type="transmembrane region" description="Helical" evidence="11">
    <location>
        <begin position="156"/>
        <end position="184"/>
    </location>
</feature>
<keyword evidence="8 10" id="KW-0675">Receptor</keyword>
<dbReference type="Gene3D" id="1.20.1070.10">
    <property type="entry name" value="Rhodopsin 7-helix transmembrane proteins"/>
    <property type="match status" value="1"/>
</dbReference>
<evidence type="ECO:0000256" key="4">
    <source>
        <dbReference type="ARBA" id="ARBA00022692"/>
    </source>
</evidence>
<evidence type="ECO:0000256" key="1">
    <source>
        <dbReference type="ARBA" id="ARBA00004651"/>
    </source>
</evidence>
<feature type="transmembrane region" description="Helical" evidence="11">
    <location>
        <begin position="126"/>
        <end position="150"/>
    </location>
</feature>
<evidence type="ECO:0000256" key="9">
    <source>
        <dbReference type="ARBA" id="ARBA00023224"/>
    </source>
</evidence>
<dbReference type="PRINTS" id="PR00237">
    <property type="entry name" value="GPCRRHODOPSN"/>
</dbReference>
<keyword evidence="9 10" id="KW-0807">Transducer</keyword>
<comment type="caution">
    <text evidence="13">The sequence shown here is derived from an EMBL/GenBank/DDBJ whole genome shotgun (WGS) entry which is preliminary data.</text>
</comment>
<dbReference type="PANTHER" id="PTHR46925:SF2">
    <property type="entry name" value="G-PROTEIN COUPLED RECEPTOR TKR-1-RELATED"/>
    <property type="match status" value="1"/>
</dbReference>
<evidence type="ECO:0000256" key="3">
    <source>
        <dbReference type="ARBA" id="ARBA00022475"/>
    </source>
</evidence>
<dbReference type="SMART" id="SM01381">
    <property type="entry name" value="7TM_GPCR_Srsx"/>
    <property type="match status" value="1"/>
</dbReference>
<evidence type="ECO:0000256" key="5">
    <source>
        <dbReference type="ARBA" id="ARBA00022989"/>
    </source>
</evidence>
<keyword evidence="3" id="KW-1003">Cell membrane</keyword>
<dbReference type="SUPFAM" id="SSF81321">
    <property type="entry name" value="Family A G protein-coupled receptor-like"/>
    <property type="match status" value="1"/>
</dbReference>
<dbReference type="PANTHER" id="PTHR46925">
    <property type="entry name" value="G-PROTEIN COUPLED RECEPTOR TKR-1-RELATED"/>
    <property type="match status" value="1"/>
</dbReference>
<dbReference type="PROSITE" id="PS00237">
    <property type="entry name" value="G_PROTEIN_RECEP_F1_1"/>
    <property type="match status" value="1"/>
</dbReference>
<dbReference type="GO" id="GO:0005886">
    <property type="term" value="C:plasma membrane"/>
    <property type="evidence" value="ECO:0007669"/>
    <property type="project" value="UniProtKB-SubCell"/>
</dbReference>
<feature type="transmembrane region" description="Helical" evidence="11">
    <location>
        <begin position="312"/>
        <end position="336"/>
    </location>
</feature>
<feature type="transmembrane region" description="Helical" evidence="11">
    <location>
        <begin position="348"/>
        <end position="371"/>
    </location>
</feature>
<keyword evidence="7 11" id="KW-0472">Membrane</keyword>
<evidence type="ECO:0000256" key="11">
    <source>
        <dbReference type="SAM" id="Phobius"/>
    </source>
</evidence>
<feature type="transmembrane region" description="Helical" evidence="11">
    <location>
        <begin position="257"/>
        <end position="282"/>
    </location>
</feature>
<protein>
    <recommendedName>
        <fullName evidence="12">G-protein coupled receptors family 1 profile domain-containing protein</fullName>
    </recommendedName>
</protein>
<dbReference type="InterPro" id="IPR017452">
    <property type="entry name" value="GPCR_Rhodpsn_7TM"/>
</dbReference>
<feature type="domain" description="G-protein coupled receptors family 1 profile" evidence="12">
    <location>
        <begin position="105"/>
        <end position="368"/>
    </location>
</feature>
<proteinExistence type="inferred from homology"/>
<keyword evidence="6 10" id="KW-0297">G-protein coupled receptor</keyword>
<dbReference type="InterPro" id="IPR000611">
    <property type="entry name" value="NPY_rcpt"/>
</dbReference>
<evidence type="ECO:0000256" key="6">
    <source>
        <dbReference type="ARBA" id="ARBA00023040"/>
    </source>
</evidence>
<evidence type="ECO:0000259" key="12">
    <source>
        <dbReference type="PROSITE" id="PS50262"/>
    </source>
</evidence>
<dbReference type="PROSITE" id="PS50262">
    <property type="entry name" value="G_PROTEIN_RECEP_F1_2"/>
    <property type="match status" value="1"/>
</dbReference>
<name>A0A9J6BSD8_POLVA</name>
<comment type="similarity">
    <text evidence="2 10">Belongs to the G-protein coupled receptor 1 family.</text>
</comment>
<evidence type="ECO:0000256" key="10">
    <source>
        <dbReference type="RuleBase" id="RU000688"/>
    </source>
</evidence>
<evidence type="ECO:0000256" key="2">
    <source>
        <dbReference type="ARBA" id="ARBA00010663"/>
    </source>
</evidence>
<gene>
    <name evidence="13" type="ORF">PVAND_002886</name>
</gene>
<comment type="subcellular location">
    <subcellularLocation>
        <location evidence="1">Cell membrane</location>
        <topology evidence="1">Multi-pass membrane protein</topology>
    </subcellularLocation>
</comment>
<dbReference type="EMBL" id="JADBJN010000003">
    <property type="protein sequence ID" value="KAG5672793.1"/>
    <property type="molecule type" value="Genomic_DNA"/>
</dbReference>
<accession>A0A9J6BSD8</accession>
<dbReference type="PRINTS" id="PR01012">
    <property type="entry name" value="NRPEPTIDEYR"/>
</dbReference>
<dbReference type="GO" id="GO:0004995">
    <property type="term" value="F:tachykinin receptor activity"/>
    <property type="evidence" value="ECO:0007669"/>
    <property type="project" value="InterPro"/>
</dbReference>
<keyword evidence="4 10" id="KW-0812">Transmembrane</keyword>
<reference evidence="13" key="1">
    <citation type="submission" date="2021-03" db="EMBL/GenBank/DDBJ databases">
        <title>Chromosome level genome of the anhydrobiotic midge Polypedilum vanderplanki.</title>
        <authorList>
            <person name="Yoshida Y."/>
            <person name="Kikawada T."/>
            <person name="Gusev O."/>
        </authorList>
    </citation>
    <scope>NUCLEOTIDE SEQUENCE</scope>
    <source>
        <strain evidence="13">NIAS01</strain>
        <tissue evidence="13">Whole body or cell culture</tissue>
    </source>
</reference>
<dbReference type="OrthoDB" id="5981855at2759"/>
<dbReference type="Proteomes" id="UP001107558">
    <property type="component" value="Chromosome 3"/>
</dbReference>
<dbReference type="FunFam" id="1.20.1070.10:FF:000291">
    <property type="entry name" value="Predicted protein"/>
    <property type="match status" value="1"/>
</dbReference>
<evidence type="ECO:0000256" key="8">
    <source>
        <dbReference type="ARBA" id="ARBA00023170"/>
    </source>
</evidence>
<keyword evidence="5 11" id="KW-1133">Transmembrane helix</keyword>
<dbReference type="Pfam" id="PF00001">
    <property type="entry name" value="7tm_1"/>
    <property type="match status" value="1"/>
</dbReference>
<feature type="transmembrane region" description="Helical" evidence="11">
    <location>
        <begin position="205"/>
        <end position="225"/>
    </location>
</feature>
<dbReference type="InterPro" id="IPR000276">
    <property type="entry name" value="GPCR_Rhodpsn"/>
</dbReference>
<sequence length="537" mass="62128">MIDSVPTTVLQNCTIAILYRFPNLTEYNETDIRIFERNDVEDALSDIIQKYHTIYTDTRLQNSFTESVKDCLFSALNQKPFELPWLQKFFWFVTFFAMLFVAISGNVIVLWIVIAHRRMRTVTNYFLVNLSLSDLLMATMNCVFNFIFMIDSDWPFGYIYCIINNFIANLSVAASVFTLVAISFDRYIAIVKPLHHRSSRIRAKIFLSLIWSTSCVLAAPCLFYSKISTKSYSKGKTRTVCYLEWPDGQFPVSRADYIYNIVFLILTYAIPIAIMIFCYSLMGRELWGSRSIGEHTERQLESMRSKRKVVRMFVVIVTIFAVCWLPYHLFFIYSYYNTSMVSTSYAQHLYLGFYFLAMANASVNPLIYYYMNERFRIYFQQAICCLCRFKPWKSNRKAGSPQGGILLGKHSHSEMMQAKSRLSRQKTLSVKWHQSMSETKLHHVSSRKNMDIASVRNRSQTQKLSDSHECVSRQESLVTATTPLMVTNSNINAVNSSDDIKCDCIAPQDCITNIKFQMNGHDDTTTHDVFAVKSEGC</sequence>
<dbReference type="CDD" id="cd15390">
    <property type="entry name" value="7tmA_TACR"/>
    <property type="match status" value="1"/>
</dbReference>
<dbReference type="GO" id="GO:0004983">
    <property type="term" value="F:neuropeptide Y receptor activity"/>
    <property type="evidence" value="ECO:0007669"/>
    <property type="project" value="InterPro"/>
</dbReference>
<dbReference type="InterPro" id="IPR001681">
    <property type="entry name" value="Neurokn_rcpt"/>
</dbReference>
<evidence type="ECO:0000313" key="14">
    <source>
        <dbReference type="Proteomes" id="UP001107558"/>
    </source>
</evidence>
<organism evidence="13 14">
    <name type="scientific">Polypedilum vanderplanki</name>
    <name type="common">Sleeping chironomid midge</name>
    <dbReference type="NCBI Taxonomy" id="319348"/>
    <lineage>
        <taxon>Eukaryota</taxon>
        <taxon>Metazoa</taxon>
        <taxon>Ecdysozoa</taxon>
        <taxon>Arthropoda</taxon>
        <taxon>Hexapoda</taxon>
        <taxon>Insecta</taxon>
        <taxon>Pterygota</taxon>
        <taxon>Neoptera</taxon>
        <taxon>Endopterygota</taxon>
        <taxon>Diptera</taxon>
        <taxon>Nematocera</taxon>
        <taxon>Chironomoidea</taxon>
        <taxon>Chironomidae</taxon>
        <taxon>Chironominae</taxon>
        <taxon>Polypedilum</taxon>
        <taxon>Polypedilum</taxon>
    </lineage>
</organism>